<dbReference type="InterPro" id="IPR046450">
    <property type="entry name" value="PA_dom_sf"/>
</dbReference>
<protein>
    <submittedName>
        <fullName evidence="1">Uncharacterized protein</fullName>
    </submittedName>
</protein>
<dbReference type="Gene3D" id="3.40.630.10">
    <property type="entry name" value="Zn peptidases"/>
    <property type="match status" value="1"/>
</dbReference>
<dbReference type="Gene3D" id="3.50.30.30">
    <property type="match status" value="1"/>
</dbReference>
<evidence type="ECO:0000313" key="2">
    <source>
        <dbReference type="Proteomes" id="UP000054047"/>
    </source>
</evidence>
<dbReference type="PANTHER" id="PTHR10404">
    <property type="entry name" value="N-ACETYLATED-ALPHA-LINKED ACIDIC DIPEPTIDASE"/>
    <property type="match status" value="1"/>
</dbReference>
<organism evidence="1 2">
    <name type="scientific">Ancylostoma duodenale</name>
    <dbReference type="NCBI Taxonomy" id="51022"/>
    <lineage>
        <taxon>Eukaryota</taxon>
        <taxon>Metazoa</taxon>
        <taxon>Ecdysozoa</taxon>
        <taxon>Nematoda</taxon>
        <taxon>Chromadorea</taxon>
        <taxon>Rhabditida</taxon>
        <taxon>Rhabditina</taxon>
        <taxon>Rhabditomorpha</taxon>
        <taxon>Strongyloidea</taxon>
        <taxon>Ancylostomatidae</taxon>
        <taxon>Ancylostomatinae</taxon>
        <taxon>Ancylostoma</taxon>
    </lineage>
</organism>
<keyword evidence="2" id="KW-1185">Reference proteome</keyword>
<dbReference type="AlphaFoldDB" id="A0A0C2CHE4"/>
<dbReference type="EMBL" id="KN736725">
    <property type="protein sequence ID" value="KIH55798.1"/>
    <property type="molecule type" value="Genomic_DNA"/>
</dbReference>
<proteinExistence type="predicted"/>
<dbReference type="SUPFAM" id="SSF53187">
    <property type="entry name" value="Zn-dependent exopeptidases"/>
    <property type="match status" value="1"/>
</dbReference>
<dbReference type="OrthoDB" id="5841748at2759"/>
<dbReference type="InterPro" id="IPR039373">
    <property type="entry name" value="Peptidase_M28B"/>
</dbReference>
<dbReference type="Proteomes" id="UP000054047">
    <property type="component" value="Unassembled WGS sequence"/>
</dbReference>
<sequence length="110" mass="12222">MPYVGIGAQQDNVHETISSDLISNINPENIKANLRKFTKDPHLAGTEANKRVAHEIAQLWIDAGLEVAGHQWLAYSASGKVSADVVYCNRGLQQDFDNLKRMNIDMKVCL</sequence>
<dbReference type="SUPFAM" id="SSF52025">
    <property type="entry name" value="PA domain"/>
    <property type="match status" value="1"/>
</dbReference>
<dbReference type="PANTHER" id="PTHR10404:SF77">
    <property type="entry name" value="GLUTAMATE CARBOXYPEPTIDASE 2 HOMOLOG"/>
    <property type="match status" value="1"/>
</dbReference>
<gene>
    <name evidence="1" type="ORF">ANCDUO_14039</name>
</gene>
<name>A0A0C2CHE4_9BILA</name>
<accession>A0A0C2CHE4</accession>
<dbReference type="GO" id="GO:0004180">
    <property type="term" value="F:carboxypeptidase activity"/>
    <property type="evidence" value="ECO:0007669"/>
    <property type="project" value="TreeGrafter"/>
</dbReference>
<evidence type="ECO:0000313" key="1">
    <source>
        <dbReference type="EMBL" id="KIH55798.1"/>
    </source>
</evidence>
<reference evidence="1 2" key="1">
    <citation type="submission" date="2013-12" db="EMBL/GenBank/DDBJ databases">
        <title>Draft genome of the parsitic nematode Ancylostoma duodenale.</title>
        <authorList>
            <person name="Mitreva M."/>
        </authorList>
    </citation>
    <scope>NUCLEOTIDE SEQUENCE [LARGE SCALE GENOMIC DNA]</scope>
    <source>
        <strain evidence="1 2">Zhejiang</strain>
    </source>
</reference>